<dbReference type="PANTHER" id="PTHR38011:SF11">
    <property type="entry name" value="2,5-DIAMINO-6-RIBOSYLAMINO-4(3H)-PYRIMIDINONE 5'-PHOSPHATE REDUCTASE"/>
    <property type="match status" value="1"/>
</dbReference>
<dbReference type="Proteomes" id="UP000008801">
    <property type="component" value="Chromosome"/>
</dbReference>
<dbReference type="InterPro" id="IPR002734">
    <property type="entry name" value="RibDG_C"/>
</dbReference>
<reference evidence="2 3" key="2">
    <citation type="submission" date="2010-03" db="EMBL/GenBank/DDBJ databases">
        <authorList>
            <person name="Pajon A."/>
        </authorList>
    </citation>
    <scope>NUCLEOTIDE SEQUENCE [LARGE SCALE GENOMIC DNA]</scope>
    <source>
        <strain evidence="2 3">T2-87</strain>
    </source>
</reference>
<dbReference type="PANTHER" id="PTHR38011">
    <property type="entry name" value="DIHYDROFOLATE REDUCTASE FAMILY PROTEIN (AFU_ORTHOLOGUE AFUA_8G06820)"/>
    <property type="match status" value="1"/>
</dbReference>
<dbReference type="HOGENOM" id="CLU_043966_4_3_9"/>
<evidence type="ECO:0000313" key="3">
    <source>
        <dbReference type="Proteomes" id="UP000008801"/>
    </source>
</evidence>
<gene>
    <name evidence="2" type="ORF">EC1_19030</name>
</gene>
<dbReference type="InterPro" id="IPR050765">
    <property type="entry name" value="Riboflavin_Biosynth_HTPR"/>
</dbReference>
<dbReference type="Pfam" id="PF01872">
    <property type="entry name" value="RibD_C"/>
    <property type="match status" value="1"/>
</dbReference>
<dbReference type="KEGG" id="euc:EC1_19030"/>
<dbReference type="InterPro" id="IPR024072">
    <property type="entry name" value="DHFR-like_dom_sf"/>
</dbReference>
<dbReference type="AlphaFoldDB" id="D4JG16"/>
<organism evidence="2 3">
    <name type="scientific">Faecalitalea cylindroides T2-87</name>
    <dbReference type="NCBI Taxonomy" id="717960"/>
    <lineage>
        <taxon>Bacteria</taxon>
        <taxon>Bacillati</taxon>
        <taxon>Bacillota</taxon>
        <taxon>Erysipelotrichia</taxon>
        <taxon>Erysipelotrichales</taxon>
        <taxon>Erysipelotrichaceae</taxon>
        <taxon>Faecalitalea</taxon>
    </lineage>
</organism>
<dbReference type="GO" id="GO:0008703">
    <property type="term" value="F:5-amino-6-(5-phosphoribosylamino)uracil reductase activity"/>
    <property type="evidence" value="ECO:0007669"/>
    <property type="project" value="InterPro"/>
</dbReference>
<dbReference type="SUPFAM" id="SSF53597">
    <property type="entry name" value="Dihydrofolate reductase-like"/>
    <property type="match status" value="1"/>
</dbReference>
<feature type="domain" description="Bacterial bifunctional deaminase-reductase C-terminal" evidence="1">
    <location>
        <begin position="3"/>
        <end position="165"/>
    </location>
</feature>
<dbReference type="Gene3D" id="3.40.430.10">
    <property type="entry name" value="Dihydrofolate Reductase, subunit A"/>
    <property type="match status" value="1"/>
</dbReference>
<dbReference type="GO" id="GO:0009231">
    <property type="term" value="P:riboflavin biosynthetic process"/>
    <property type="evidence" value="ECO:0007669"/>
    <property type="project" value="InterPro"/>
</dbReference>
<proteinExistence type="predicted"/>
<reference evidence="2 3" key="1">
    <citation type="submission" date="2010-03" db="EMBL/GenBank/DDBJ databases">
        <title>The genome sequence of Eubacterium cylindroides T2-87.</title>
        <authorList>
            <consortium name="metaHIT consortium -- http://www.metahit.eu/"/>
            <person name="Pajon A."/>
            <person name="Turner K."/>
            <person name="Parkhill J."/>
            <person name="Duncan S."/>
            <person name="Flint H."/>
        </authorList>
    </citation>
    <scope>NUCLEOTIDE SEQUENCE [LARGE SCALE GENOMIC DNA]</scope>
    <source>
        <strain evidence="2 3">T2-87</strain>
    </source>
</reference>
<name>D4JG16_9FIRM</name>
<dbReference type="STRING" id="717960.EC1_19030"/>
<evidence type="ECO:0000313" key="2">
    <source>
        <dbReference type="EMBL" id="CBK89138.1"/>
    </source>
</evidence>
<dbReference type="EMBL" id="FP929041">
    <property type="protein sequence ID" value="CBK89138.1"/>
    <property type="molecule type" value="Genomic_DNA"/>
</dbReference>
<dbReference type="PATRIC" id="fig|717960.3.peg.1378"/>
<evidence type="ECO:0000259" key="1">
    <source>
        <dbReference type="Pfam" id="PF01872"/>
    </source>
</evidence>
<protein>
    <submittedName>
        <fullName evidence="2">Dihydrofolate reductase</fullName>
    </submittedName>
</protein>
<accession>D4JG16</accession>
<sequence length="190" mass="21922">MRKISLYIAMSLDGYIADNKGGVNWLKGQDENDNTNKSYSEFIEKIDTIIMGWNTYHQIVTELSPDFWPYENQITYVMTHREEASSEKIRFINEDLNEFVIKLKKEKGKNIWICGGANVVQQLMDEDLIDVYNVTIIPTILGSGVRLFKKGKNEIKLSLVKAKTYNGMIDAVYTRRGMLYCLNVKKCCLL</sequence>